<dbReference type="Proteomes" id="UP001461341">
    <property type="component" value="Chromosome"/>
</dbReference>
<reference evidence="1 2" key="1">
    <citation type="submission" date="2023-03" db="EMBL/GenBank/DDBJ databases">
        <title>Novel Species.</title>
        <authorList>
            <person name="Ma S."/>
        </authorList>
    </citation>
    <scope>NUCLEOTIDE SEQUENCE [LARGE SCALE GENOMIC DNA]</scope>
    <source>
        <strain evidence="1 2">B11</strain>
    </source>
</reference>
<gene>
    <name evidence="1" type="ORF">QBE54_01335</name>
</gene>
<dbReference type="EMBL" id="CP121689">
    <property type="protein sequence ID" value="WZL76404.1"/>
    <property type="molecule type" value="Genomic_DNA"/>
</dbReference>
<name>A0ABZ2YBN3_9BACT</name>
<dbReference type="RefSeq" id="WP_369018566.1">
    <property type="nucleotide sequence ID" value="NZ_CP121689.1"/>
</dbReference>
<accession>A0ABZ2YBN3</accession>
<keyword evidence="2" id="KW-1185">Reference proteome</keyword>
<dbReference type="Gene3D" id="3.40.1000.10">
    <property type="entry name" value="Mog1/PsbP, alpha/beta/alpha sandwich"/>
    <property type="match status" value="1"/>
</dbReference>
<evidence type="ECO:0000313" key="1">
    <source>
        <dbReference type="EMBL" id="WZL76404.1"/>
    </source>
</evidence>
<organism evidence="1 2">
    <name type="scientific">Thermatribacter velox</name>
    <dbReference type="NCBI Taxonomy" id="3039681"/>
    <lineage>
        <taxon>Bacteria</taxon>
        <taxon>Pseudomonadati</taxon>
        <taxon>Atribacterota</taxon>
        <taxon>Atribacteria</taxon>
        <taxon>Atribacterales</taxon>
        <taxon>Thermatribacteraceae</taxon>
        <taxon>Thermatribacter</taxon>
    </lineage>
</organism>
<sequence>MSKRLFLRFFVLTVLGFIILGILSIKNPSASASQQPWKTAFVRRGGFQVSFPADWEEIMVPPDSPDPFTAVILISPSDSPEDHFREQVGISIEYRAYSSLKSFFDTVSREVRNTPGVTLTNSGTSTIDGQPAYWLTYLWEKEDDEIEGLVYLLYGKNAFFRIICLSESKKFEEYQPLFQNIAHSLILNPQSESNNPLSSQSQ</sequence>
<dbReference type="Pfam" id="PF18933">
    <property type="entry name" value="PsbP_2"/>
    <property type="match status" value="1"/>
</dbReference>
<protein>
    <submittedName>
        <fullName evidence="1">PsbP-related protein</fullName>
    </submittedName>
</protein>
<proteinExistence type="predicted"/>
<evidence type="ECO:0000313" key="2">
    <source>
        <dbReference type="Proteomes" id="UP001461341"/>
    </source>
</evidence>